<dbReference type="GO" id="GO:0000287">
    <property type="term" value="F:magnesium ion binding"/>
    <property type="evidence" value="ECO:0007669"/>
    <property type="project" value="UniProtKB-UniRule"/>
</dbReference>
<evidence type="ECO:0000256" key="6">
    <source>
        <dbReference type="ARBA" id="ARBA00048552"/>
    </source>
</evidence>
<feature type="binding site" evidence="7">
    <location>
        <position position="539"/>
    </location>
    <ligand>
        <name>Mg(2+)</name>
        <dbReference type="ChEBI" id="CHEBI:18420"/>
    </ligand>
</feature>
<gene>
    <name evidence="7" type="primary">rpoC</name>
    <name evidence="10" type="ORF">A3K01_00500</name>
</gene>
<feature type="binding site" evidence="7">
    <location>
        <position position="942"/>
    </location>
    <ligand>
        <name>Zn(2+)</name>
        <dbReference type="ChEBI" id="CHEBI:29105"/>
        <label>2</label>
    </ligand>
</feature>
<evidence type="ECO:0000256" key="8">
    <source>
        <dbReference type="RuleBase" id="RU004279"/>
    </source>
</evidence>
<feature type="binding site" evidence="7">
    <location>
        <position position="945"/>
    </location>
    <ligand>
        <name>Zn(2+)</name>
        <dbReference type="ChEBI" id="CHEBI:29105"/>
        <label>2</label>
    </ligand>
</feature>
<dbReference type="InterPro" id="IPR045867">
    <property type="entry name" value="DNA-dir_RpoC_beta_prime"/>
</dbReference>
<dbReference type="Pfam" id="PF00623">
    <property type="entry name" value="RNA_pol_Rpb1_2"/>
    <property type="match status" value="2"/>
</dbReference>
<feature type="binding site" evidence="7">
    <location>
        <position position="865"/>
    </location>
    <ligand>
        <name>Zn(2+)</name>
        <dbReference type="ChEBI" id="CHEBI:29105"/>
        <label>2</label>
    </ligand>
</feature>
<comment type="cofactor">
    <cofactor evidence="7">
        <name>Mg(2+)</name>
        <dbReference type="ChEBI" id="CHEBI:18420"/>
    </cofactor>
    <text evidence="7">Binds 1 Mg(2+) ion per subunit.</text>
</comment>
<keyword evidence="1 7" id="KW-0240">DNA-directed RNA polymerase</keyword>
<dbReference type="CDD" id="cd02655">
    <property type="entry name" value="RNAP_beta'_C"/>
    <property type="match status" value="1"/>
</dbReference>
<feature type="binding site" evidence="7">
    <location>
        <position position="65"/>
    </location>
    <ligand>
        <name>Zn(2+)</name>
        <dbReference type="ChEBI" id="CHEBI:29105"/>
        <label>1</label>
    </ligand>
</feature>
<dbReference type="InterPro" id="IPR007080">
    <property type="entry name" value="RNA_pol_Rpb1_1"/>
</dbReference>
<keyword evidence="7" id="KW-0460">Magnesium</keyword>
<dbReference type="InterPro" id="IPR038120">
    <property type="entry name" value="Rpb1_funnel_sf"/>
</dbReference>
<dbReference type="EC" id="2.7.7.6" evidence="7"/>
<feature type="binding site" evidence="7">
    <location>
        <position position="543"/>
    </location>
    <ligand>
        <name>Mg(2+)</name>
        <dbReference type="ChEBI" id="CHEBI:18420"/>
    </ligand>
</feature>
<dbReference type="NCBIfam" id="TIGR02386">
    <property type="entry name" value="rpoC_TIGR"/>
    <property type="match status" value="1"/>
</dbReference>
<evidence type="ECO:0000259" key="9">
    <source>
        <dbReference type="SMART" id="SM00663"/>
    </source>
</evidence>
<comment type="cofactor">
    <cofactor evidence="7">
        <name>Zn(2+)</name>
        <dbReference type="ChEBI" id="CHEBI:29105"/>
    </cofactor>
    <text evidence="7">Binds 2 Zn(2+) ions per subunit.</text>
</comment>
<keyword evidence="2 7" id="KW-0808">Transferase</keyword>
<dbReference type="InterPro" id="IPR006592">
    <property type="entry name" value="RNA_pol_N"/>
</dbReference>
<dbReference type="InterPro" id="IPR007066">
    <property type="entry name" value="RNA_pol_Rpb1_3"/>
</dbReference>
<proteinExistence type="inferred from homology"/>
<evidence type="ECO:0000256" key="3">
    <source>
        <dbReference type="ARBA" id="ARBA00022695"/>
    </source>
</evidence>
<evidence type="ECO:0000256" key="4">
    <source>
        <dbReference type="ARBA" id="ARBA00022723"/>
    </source>
</evidence>
<dbReference type="Gene3D" id="2.40.40.20">
    <property type="match status" value="1"/>
</dbReference>
<dbReference type="PANTHER" id="PTHR19376:SF54">
    <property type="entry name" value="DNA-DIRECTED RNA POLYMERASE SUBUNIT BETA"/>
    <property type="match status" value="1"/>
</dbReference>
<feature type="binding site" evidence="7">
    <location>
        <position position="935"/>
    </location>
    <ligand>
        <name>Zn(2+)</name>
        <dbReference type="ChEBI" id="CHEBI:29105"/>
        <label>2</label>
    </ligand>
</feature>
<dbReference type="EMBL" id="MEWJ01000005">
    <property type="protein sequence ID" value="OGC80853.1"/>
    <property type="molecule type" value="Genomic_DNA"/>
</dbReference>
<keyword evidence="3 7" id="KW-0548">Nucleotidyltransferase</keyword>
<dbReference type="GO" id="GO:0006351">
    <property type="term" value="P:DNA-templated transcription"/>
    <property type="evidence" value="ECO:0007669"/>
    <property type="project" value="UniProtKB-UniRule"/>
</dbReference>
<dbReference type="GO" id="GO:0003677">
    <property type="term" value="F:DNA binding"/>
    <property type="evidence" value="ECO:0007669"/>
    <property type="project" value="UniProtKB-UniRule"/>
</dbReference>
<evidence type="ECO:0000256" key="7">
    <source>
        <dbReference type="HAMAP-Rule" id="MF_01322"/>
    </source>
</evidence>
<evidence type="ECO:0000256" key="5">
    <source>
        <dbReference type="ARBA" id="ARBA00023163"/>
    </source>
</evidence>
<feature type="binding site" evidence="7">
    <location>
        <position position="67"/>
    </location>
    <ligand>
        <name>Zn(2+)</name>
        <dbReference type="ChEBI" id="CHEBI:29105"/>
        <label>1</label>
    </ligand>
</feature>
<keyword evidence="5 7" id="KW-0804">Transcription</keyword>
<dbReference type="Pfam" id="PF04998">
    <property type="entry name" value="RNA_pol_Rpb1_5"/>
    <property type="match status" value="1"/>
</dbReference>
<dbReference type="CDD" id="cd01609">
    <property type="entry name" value="RNAP_beta'_N"/>
    <property type="match status" value="1"/>
</dbReference>
<dbReference type="Gene3D" id="1.10.150.390">
    <property type="match status" value="1"/>
</dbReference>
<comment type="subunit">
    <text evidence="7">The RNAP catalytic core consists of 2 alpha, 1 beta, 1 beta' and 1 omega subunit. When a sigma factor is associated with the core the holoenzyme is formed, which can initiate transcription.</text>
</comment>
<accession>A0A1F4XIC4</accession>
<comment type="caution">
    <text evidence="10">The sequence shown here is derived from an EMBL/GenBank/DDBJ whole genome shotgun (WGS) entry which is preliminary data.</text>
</comment>
<dbReference type="Proteomes" id="UP000177845">
    <property type="component" value="Unassembled WGS sequence"/>
</dbReference>
<feature type="domain" description="RNA polymerase N-terminal" evidence="9">
    <location>
        <begin position="313"/>
        <end position="593"/>
    </location>
</feature>
<dbReference type="InterPro" id="IPR012754">
    <property type="entry name" value="DNA-dir_RpoC_beta_prime_bact"/>
</dbReference>
<feature type="binding site" evidence="7">
    <location>
        <position position="83"/>
    </location>
    <ligand>
        <name>Zn(2+)</name>
        <dbReference type="ChEBI" id="CHEBI:29105"/>
        <label>1</label>
    </ligand>
</feature>
<dbReference type="Gene3D" id="4.10.860.120">
    <property type="entry name" value="RNA polymerase II, clamp domain"/>
    <property type="match status" value="1"/>
</dbReference>
<evidence type="ECO:0000313" key="10">
    <source>
        <dbReference type="EMBL" id="OGC80853.1"/>
    </source>
</evidence>
<comment type="similarity">
    <text evidence="7 8">Belongs to the RNA polymerase beta' chain family.</text>
</comment>
<dbReference type="InterPro" id="IPR007081">
    <property type="entry name" value="RNA_pol_Rpb1_5"/>
</dbReference>
<dbReference type="GO" id="GO:0000428">
    <property type="term" value="C:DNA-directed RNA polymerase complex"/>
    <property type="evidence" value="ECO:0007669"/>
    <property type="project" value="UniProtKB-KW"/>
</dbReference>
<dbReference type="GO" id="GO:0008270">
    <property type="term" value="F:zinc ion binding"/>
    <property type="evidence" value="ECO:0007669"/>
    <property type="project" value="UniProtKB-UniRule"/>
</dbReference>
<dbReference type="SMART" id="SM00663">
    <property type="entry name" value="RPOLA_N"/>
    <property type="match status" value="1"/>
</dbReference>
<reference evidence="10 11" key="1">
    <citation type="journal article" date="2016" name="Nat. Commun.">
        <title>Thousands of microbial genomes shed light on interconnected biogeochemical processes in an aquifer system.</title>
        <authorList>
            <person name="Anantharaman K."/>
            <person name="Brown C.T."/>
            <person name="Hug L.A."/>
            <person name="Sharon I."/>
            <person name="Castelle C.J."/>
            <person name="Probst A.J."/>
            <person name="Thomas B.C."/>
            <person name="Singh A."/>
            <person name="Wilkins M.J."/>
            <person name="Karaoz U."/>
            <person name="Brodie E.L."/>
            <person name="Williams K.H."/>
            <person name="Hubbard S.S."/>
            <person name="Banfield J.F."/>
        </authorList>
    </citation>
    <scope>NUCLEOTIDE SEQUENCE [LARGE SCALE GENOMIC DNA]</scope>
</reference>
<evidence type="ECO:0000313" key="11">
    <source>
        <dbReference type="Proteomes" id="UP000177845"/>
    </source>
</evidence>
<protein>
    <recommendedName>
        <fullName evidence="7">DNA-directed RNA polymerase subunit beta'</fullName>
        <shortName evidence="7">RNAP subunit beta'</shortName>
        <ecNumber evidence="7">2.7.7.6</ecNumber>
    </recommendedName>
    <alternativeName>
        <fullName evidence="7">RNA polymerase subunit beta'</fullName>
    </alternativeName>
    <alternativeName>
        <fullName evidence="7">Transcriptase subunit beta'</fullName>
    </alternativeName>
</protein>
<comment type="catalytic activity">
    <reaction evidence="6 7 8">
        <text>RNA(n) + a ribonucleoside 5'-triphosphate = RNA(n+1) + diphosphate</text>
        <dbReference type="Rhea" id="RHEA:21248"/>
        <dbReference type="Rhea" id="RHEA-COMP:14527"/>
        <dbReference type="Rhea" id="RHEA-COMP:17342"/>
        <dbReference type="ChEBI" id="CHEBI:33019"/>
        <dbReference type="ChEBI" id="CHEBI:61557"/>
        <dbReference type="ChEBI" id="CHEBI:140395"/>
        <dbReference type="EC" id="2.7.7.6"/>
    </reaction>
</comment>
<dbReference type="Gene3D" id="1.10.40.90">
    <property type="match status" value="1"/>
</dbReference>
<organism evidence="10 11">
    <name type="scientific">candidate division WWE3 bacterium RIFOXYD1_FULL_43_17</name>
    <dbReference type="NCBI Taxonomy" id="1802652"/>
    <lineage>
        <taxon>Bacteria</taxon>
        <taxon>Katanobacteria</taxon>
    </lineage>
</organism>
<dbReference type="Pfam" id="PF04997">
    <property type="entry name" value="RNA_pol_Rpb1_1"/>
    <property type="match status" value="1"/>
</dbReference>
<sequence>MNMKDISQLKDFDAIKIYLASSQELLSWSYGEVTKPETINYRTFKPEREGLFDERIFGPSKNYECYCGKYKGIRYKGVLCDKCGVEVTHSRVRRERMGHIKLASPVAHVWFFKGIPSKMALLLDLTPRNVESVVYFASFIVTEMDGKKKAEAIDMVTKDLEKIKAIINKEADGKIQEVEVGLKAIAKIPEEIKRAEEERKIREKTQQVRTQYDKKIEEQEKHFKIVQKKIESVEQYSVISENEYVQLVNYLEVFARLEIGAEALQNILKGMNLNDLSEKLRSDLNTSKGQKAQRINKRLKVVEQFRKANISPDRMIMEIIPVIPPDLRPMVQLEGGRFASSDLNDLYRRLINRNNRLGRLLDLGAPEIIVRNEKRMLQESVDALFDASKQRQKTRVTRGKKELRSLADMIKGKQGIFRLNLLGKRVDYSGRGVIINGPNLKLNECGLPKDMALELFKPMVLREILGRGYAPNVKSAKYYLESRVPEVWDILEEVVKDHPVLLNRAPTLWRLGIQAFYPKLVEGNSIKLHLCVCSGYNADFDGDQMAVHVPLGEKAIEEAKTVMISTNNLLNPSNGSPISIPTKIMLFGVYYITSIDEKLPAFERVFSDEYELMHAVDVNREVSLRQKIKIGVNGEILETTYGRLIFNRVVPARFGYVNQTMDKKQVNSILQKTFETETNEVVVKFIDDLKDLGLRYGTISGQSVSLSDIQVPQARTSIINHGKEMVAEIESNYKRGLITRAEASRLKEDTWNKVISDLDAAIWDALADDNPVKVLVKSGSTRASRDQVKQVAGMKGLVVDTSGKTFEVPILGNYKYGLSALEYFIGAKGARKGLVDKGLKTADAGYLTRRLVDVSQDVIVRVEDCGTEHGRTMKVGEGTLLQTFADRVIGRYLAADVKVKSKNIVKKGTLLTREDVAKIEAEGIENILIRSPMHCETRRGICGKCYGNDLMTGKLVLMGTAVGVAAAQSIGEPGTQLSMRTFHTGGIAGKDITQGLPRVEELVEARAPKFLSLMSDVTGVVSIVKSGDERKIIVIPTDRDEDAAEYLVDPVEEIIAKEGDIVAKGEKLTAGNLDLSDLFRTVGVDETKRYIIEEIQKVYASQGVALNDKHIEIIVKQMFNHVKIDEVGDTEFMEGELSTKARFMEVNEEVIASGGAPATGKLTMLGITRASLNTDSFLSAASFIQTSNVLTDAAASGKVDYLLGLKENVIIGRLIPTGERARLE</sequence>
<dbReference type="AlphaFoldDB" id="A0A1F4XIC4"/>
<dbReference type="InterPro" id="IPR042102">
    <property type="entry name" value="RNA_pol_Rpb1_3_sf"/>
</dbReference>
<keyword evidence="4 7" id="KW-0479">Metal-binding</keyword>
<dbReference type="Pfam" id="PF04983">
    <property type="entry name" value="RNA_pol_Rpb1_3"/>
    <property type="match status" value="1"/>
</dbReference>
<dbReference type="Gene3D" id="2.40.50.100">
    <property type="match status" value="1"/>
</dbReference>
<dbReference type="GO" id="GO:0003899">
    <property type="term" value="F:DNA-directed RNA polymerase activity"/>
    <property type="evidence" value="ECO:0007669"/>
    <property type="project" value="UniProtKB-UniRule"/>
</dbReference>
<feature type="binding site" evidence="7">
    <location>
        <position position="541"/>
    </location>
    <ligand>
        <name>Mg(2+)</name>
        <dbReference type="ChEBI" id="CHEBI:18420"/>
    </ligand>
</feature>
<evidence type="ECO:0000256" key="2">
    <source>
        <dbReference type="ARBA" id="ARBA00022679"/>
    </source>
</evidence>
<dbReference type="Gene3D" id="1.10.1790.20">
    <property type="match status" value="1"/>
</dbReference>
<comment type="function">
    <text evidence="7 8">DNA-dependent RNA polymerase catalyzes the transcription of DNA into RNA using the four ribonucleoside triphosphates as substrates.</text>
</comment>
<dbReference type="InterPro" id="IPR044893">
    <property type="entry name" value="RNA_pol_Rpb1_clamp_domain"/>
</dbReference>
<dbReference type="HAMAP" id="MF_01322">
    <property type="entry name" value="RNApol_bact_RpoC"/>
    <property type="match status" value="1"/>
</dbReference>
<keyword evidence="7" id="KW-0862">Zinc</keyword>
<name>A0A1F4XIC4_UNCKA</name>
<dbReference type="SUPFAM" id="SSF64484">
    <property type="entry name" value="beta and beta-prime subunits of DNA dependent RNA-polymerase"/>
    <property type="match status" value="1"/>
</dbReference>
<dbReference type="InterPro" id="IPR000722">
    <property type="entry name" value="RNA_pol_asu"/>
</dbReference>
<dbReference type="PANTHER" id="PTHR19376">
    <property type="entry name" value="DNA-DIRECTED RNA POLYMERASE"/>
    <property type="match status" value="1"/>
</dbReference>
<dbReference type="Gene3D" id="1.10.132.30">
    <property type="match status" value="1"/>
</dbReference>
<evidence type="ECO:0000256" key="1">
    <source>
        <dbReference type="ARBA" id="ARBA00022478"/>
    </source>
</evidence>
<dbReference type="Gene3D" id="1.10.274.100">
    <property type="entry name" value="RNA polymerase Rpb1, domain 3"/>
    <property type="match status" value="1"/>
</dbReference>
<feature type="binding site" evidence="7">
    <location>
        <position position="80"/>
    </location>
    <ligand>
        <name>Zn(2+)</name>
        <dbReference type="ChEBI" id="CHEBI:29105"/>
        <label>1</label>
    </ligand>
</feature>